<feature type="transmembrane region" description="Helical" evidence="2">
    <location>
        <begin position="154"/>
        <end position="172"/>
    </location>
</feature>
<evidence type="ECO:0000256" key="2">
    <source>
        <dbReference type="SAM" id="Phobius"/>
    </source>
</evidence>
<dbReference type="PANTHER" id="PTHR34188:SF20">
    <property type="entry name" value="PROTEIN, PUTATIVE-RELATED"/>
    <property type="match status" value="1"/>
</dbReference>
<feature type="compositionally biased region" description="Basic and acidic residues" evidence="1">
    <location>
        <begin position="77"/>
        <end position="95"/>
    </location>
</feature>
<evidence type="ECO:0000256" key="1">
    <source>
        <dbReference type="SAM" id="MobiDB-lite"/>
    </source>
</evidence>
<evidence type="ECO:0000313" key="3">
    <source>
        <dbReference type="EMBL" id="MBX01843.1"/>
    </source>
</evidence>
<reference evidence="3" key="1">
    <citation type="submission" date="2018-02" db="EMBL/GenBank/DDBJ databases">
        <title>Rhizophora mucronata_Transcriptome.</title>
        <authorList>
            <person name="Meera S.P."/>
            <person name="Sreeshan A."/>
            <person name="Augustine A."/>
        </authorList>
    </citation>
    <scope>NUCLEOTIDE SEQUENCE</scope>
    <source>
        <tissue evidence="3">Leaf</tissue>
    </source>
</reference>
<dbReference type="PANTHER" id="PTHR34188">
    <property type="entry name" value="OS01G0299500 PROTEIN"/>
    <property type="match status" value="1"/>
</dbReference>
<feature type="region of interest" description="Disordered" evidence="1">
    <location>
        <begin position="209"/>
        <end position="244"/>
    </location>
</feature>
<sequence>MAQVAPRDGDFGVDLESGLRVNVEDSGKEPILGTKIPVKPSLSKACGALVDGKTKVDEELNLCGDVPKLNGVPMEQAKSKGEKTADHTEKRVVKEKGKKTSNKKPPRPPRAPSLDSADQKLLKEVSELAILKRARIERMKALKKMKAAKASSSSSSLFAMVFTILFCLVIFLQGMSSKGMAVIQESSMSPGMAEDSLISVQFIGNLSASNPHGGDSGSSNSGELVAGSDSSVKLGKAVRTRQRK</sequence>
<proteinExistence type="predicted"/>
<keyword evidence="2" id="KW-0812">Transmembrane</keyword>
<dbReference type="AlphaFoldDB" id="A0A2P2K845"/>
<keyword evidence="2" id="KW-0472">Membrane</keyword>
<keyword evidence="2" id="KW-1133">Transmembrane helix</keyword>
<protein>
    <submittedName>
        <fullName evidence="3">Uncharacterized protein LOC105115534 isoform X1</fullName>
    </submittedName>
</protein>
<feature type="compositionally biased region" description="Basic residues" evidence="1">
    <location>
        <begin position="96"/>
        <end position="107"/>
    </location>
</feature>
<name>A0A2P2K845_RHIMU</name>
<accession>A0A2P2K845</accession>
<feature type="region of interest" description="Disordered" evidence="1">
    <location>
        <begin position="67"/>
        <end position="118"/>
    </location>
</feature>
<organism evidence="3">
    <name type="scientific">Rhizophora mucronata</name>
    <name type="common">Asiatic mangrove</name>
    <dbReference type="NCBI Taxonomy" id="61149"/>
    <lineage>
        <taxon>Eukaryota</taxon>
        <taxon>Viridiplantae</taxon>
        <taxon>Streptophyta</taxon>
        <taxon>Embryophyta</taxon>
        <taxon>Tracheophyta</taxon>
        <taxon>Spermatophyta</taxon>
        <taxon>Magnoliopsida</taxon>
        <taxon>eudicotyledons</taxon>
        <taxon>Gunneridae</taxon>
        <taxon>Pentapetalae</taxon>
        <taxon>rosids</taxon>
        <taxon>fabids</taxon>
        <taxon>Malpighiales</taxon>
        <taxon>Rhizophoraceae</taxon>
        <taxon>Rhizophora</taxon>
    </lineage>
</organism>
<dbReference type="EMBL" id="GGEC01021359">
    <property type="protein sequence ID" value="MBX01843.1"/>
    <property type="molecule type" value="Transcribed_RNA"/>
</dbReference>